<organism evidence="1 2">
    <name type="scientific">Pisolithus microcarpus 441</name>
    <dbReference type="NCBI Taxonomy" id="765257"/>
    <lineage>
        <taxon>Eukaryota</taxon>
        <taxon>Fungi</taxon>
        <taxon>Dikarya</taxon>
        <taxon>Basidiomycota</taxon>
        <taxon>Agaricomycotina</taxon>
        <taxon>Agaricomycetes</taxon>
        <taxon>Agaricomycetidae</taxon>
        <taxon>Boletales</taxon>
        <taxon>Sclerodermatineae</taxon>
        <taxon>Pisolithaceae</taxon>
        <taxon>Pisolithus</taxon>
    </lineage>
</organism>
<dbReference type="AlphaFoldDB" id="A0A0C9XRX6"/>
<dbReference type="Proteomes" id="UP000054018">
    <property type="component" value="Unassembled WGS sequence"/>
</dbReference>
<sequence length="97" mass="10656">MTLVDTSNHQSPRGNWGRKITHLQGGKGCTTVSLTGHHVMLEAWAGVHKVKSLCDVRLFDDNKGSACFQATSLFFTATPDWPRCFPQVSAELVHSDS</sequence>
<evidence type="ECO:0000313" key="1">
    <source>
        <dbReference type="EMBL" id="KIK15025.1"/>
    </source>
</evidence>
<dbReference type="EMBL" id="KN833910">
    <property type="protein sequence ID" value="KIK15025.1"/>
    <property type="molecule type" value="Genomic_DNA"/>
</dbReference>
<dbReference type="HOGENOM" id="CLU_2347523_0_0_1"/>
<reference evidence="2" key="2">
    <citation type="submission" date="2015-01" db="EMBL/GenBank/DDBJ databases">
        <title>Evolutionary Origins and Diversification of the Mycorrhizal Mutualists.</title>
        <authorList>
            <consortium name="DOE Joint Genome Institute"/>
            <consortium name="Mycorrhizal Genomics Consortium"/>
            <person name="Kohler A."/>
            <person name="Kuo A."/>
            <person name="Nagy L.G."/>
            <person name="Floudas D."/>
            <person name="Copeland A."/>
            <person name="Barry K.W."/>
            <person name="Cichocki N."/>
            <person name="Veneault-Fourrey C."/>
            <person name="LaButti K."/>
            <person name="Lindquist E.A."/>
            <person name="Lipzen A."/>
            <person name="Lundell T."/>
            <person name="Morin E."/>
            <person name="Murat C."/>
            <person name="Riley R."/>
            <person name="Ohm R."/>
            <person name="Sun H."/>
            <person name="Tunlid A."/>
            <person name="Henrissat B."/>
            <person name="Grigoriev I.V."/>
            <person name="Hibbett D.S."/>
            <person name="Martin F."/>
        </authorList>
    </citation>
    <scope>NUCLEOTIDE SEQUENCE [LARGE SCALE GENOMIC DNA]</scope>
    <source>
        <strain evidence="2">441</strain>
    </source>
</reference>
<accession>A0A0C9XRX6</accession>
<reference evidence="1 2" key="1">
    <citation type="submission" date="2014-04" db="EMBL/GenBank/DDBJ databases">
        <authorList>
            <consortium name="DOE Joint Genome Institute"/>
            <person name="Kuo A."/>
            <person name="Kohler A."/>
            <person name="Costa M.D."/>
            <person name="Nagy L.G."/>
            <person name="Floudas D."/>
            <person name="Copeland A."/>
            <person name="Barry K.W."/>
            <person name="Cichocki N."/>
            <person name="Veneault-Fourrey C."/>
            <person name="LaButti K."/>
            <person name="Lindquist E.A."/>
            <person name="Lipzen A."/>
            <person name="Lundell T."/>
            <person name="Morin E."/>
            <person name="Murat C."/>
            <person name="Sun H."/>
            <person name="Tunlid A."/>
            <person name="Henrissat B."/>
            <person name="Grigoriev I.V."/>
            <person name="Hibbett D.S."/>
            <person name="Martin F."/>
            <person name="Nordberg H.P."/>
            <person name="Cantor M.N."/>
            <person name="Hua S.X."/>
        </authorList>
    </citation>
    <scope>NUCLEOTIDE SEQUENCE [LARGE SCALE GENOMIC DNA]</scope>
    <source>
        <strain evidence="1 2">441</strain>
    </source>
</reference>
<gene>
    <name evidence="1" type="ORF">PISMIDRAFT_687556</name>
</gene>
<protein>
    <submittedName>
        <fullName evidence="1">Unplaced genomic scaffold scaffold_226, whole genome shotgun sequence</fullName>
    </submittedName>
</protein>
<evidence type="ECO:0000313" key="2">
    <source>
        <dbReference type="Proteomes" id="UP000054018"/>
    </source>
</evidence>
<keyword evidence="2" id="KW-1185">Reference proteome</keyword>
<proteinExistence type="predicted"/>
<name>A0A0C9XRX6_9AGAM</name>